<organism evidence="3 4">
    <name type="scientific">Marilutibacter chinensis</name>
    <dbReference type="NCBI Taxonomy" id="2912247"/>
    <lineage>
        <taxon>Bacteria</taxon>
        <taxon>Pseudomonadati</taxon>
        <taxon>Pseudomonadota</taxon>
        <taxon>Gammaproteobacteria</taxon>
        <taxon>Lysobacterales</taxon>
        <taxon>Lysobacteraceae</taxon>
        <taxon>Marilutibacter</taxon>
    </lineage>
</organism>
<evidence type="ECO:0008006" key="5">
    <source>
        <dbReference type="Google" id="ProtNLM"/>
    </source>
</evidence>
<sequence length="268" mass="29843">MDHMIRRATKHALLAVALCATTGIAVAQPLLPRHPEYERVINLDTYEAGLLEASGHPNEVERWHGIWAYDNGRMDEARRHFERAAYYGDKLSQHVLSLMCWNGDGGARDPVQAYIWADLAAERGNIADLLQVRERIWSQLTPSQQEQALDDGLAFYRRYGDAAAMPRTNRELRRFLRNRTGSRVGLVTSRVSISLGRPDVFQAAGGGARLTPGPHGASGDRFYADARTRPGAYWAAEDLSVRTLLRQIEQGQVDVGPVTPAKDSRPAE</sequence>
<dbReference type="Gene3D" id="1.25.40.10">
    <property type="entry name" value="Tetratricopeptide repeat domain"/>
    <property type="match status" value="1"/>
</dbReference>
<proteinExistence type="predicted"/>
<accession>A0ABS9HXW4</accession>
<evidence type="ECO:0000256" key="1">
    <source>
        <dbReference type="SAM" id="SignalP"/>
    </source>
</evidence>
<reference evidence="3" key="1">
    <citation type="submission" date="2022-01" db="EMBL/GenBank/DDBJ databases">
        <title>Lysobacter chinensis sp. nov., a bacterium isolated from cow dung compost.</title>
        <authorList>
            <person name="Liu Y."/>
        </authorList>
    </citation>
    <scope>NUCLEOTIDE SEQUENCE</scope>
    <source>
        <strain evidence="3">TLK-CK17</strain>
    </source>
</reference>
<protein>
    <recommendedName>
        <fullName evidence="5">Sel1 repeat-containing protein</fullName>
    </recommendedName>
</protein>
<evidence type="ECO:0000313" key="2">
    <source>
        <dbReference type="EMBL" id="MCF7221775.1"/>
    </source>
</evidence>
<gene>
    <name evidence="2" type="ORF">L3V18_08245</name>
    <name evidence="3" type="ORF">L3V18_18270</name>
</gene>
<dbReference type="RefSeq" id="WP_237054185.1">
    <property type="nucleotide sequence ID" value="NZ_JAKJPO010000003.1"/>
</dbReference>
<keyword evidence="4" id="KW-1185">Reference proteome</keyword>
<dbReference type="SUPFAM" id="SSF81901">
    <property type="entry name" value="HCP-like"/>
    <property type="match status" value="1"/>
</dbReference>
<comment type="caution">
    <text evidence="3">The sequence shown here is derived from an EMBL/GenBank/DDBJ whole genome shotgun (WGS) entry which is preliminary data.</text>
</comment>
<dbReference type="EMBL" id="JAKJPO010000020">
    <property type="protein sequence ID" value="MCF7223711.1"/>
    <property type="molecule type" value="Genomic_DNA"/>
</dbReference>
<dbReference type="InterPro" id="IPR011990">
    <property type="entry name" value="TPR-like_helical_dom_sf"/>
</dbReference>
<name>A0ABS9HXW4_9GAMM</name>
<feature type="chain" id="PRO_5045032244" description="Sel1 repeat-containing protein" evidence="1">
    <location>
        <begin position="28"/>
        <end position="268"/>
    </location>
</feature>
<evidence type="ECO:0000313" key="3">
    <source>
        <dbReference type="EMBL" id="MCF7223711.1"/>
    </source>
</evidence>
<evidence type="ECO:0000313" key="4">
    <source>
        <dbReference type="Proteomes" id="UP001430796"/>
    </source>
</evidence>
<feature type="signal peptide" evidence="1">
    <location>
        <begin position="1"/>
        <end position="27"/>
    </location>
</feature>
<reference evidence="3" key="2">
    <citation type="submission" date="2022-01" db="EMBL/GenBank/DDBJ databases">
        <authorList>
            <person name="Zhou L.Y."/>
        </authorList>
    </citation>
    <scope>NUCLEOTIDE SEQUENCE</scope>
    <source>
        <strain evidence="3">TLK-CK17</strain>
    </source>
</reference>
<dbReference type="EMBL" id="JAKJPO010000003">
    <property type="protein sequence ID" value="MCF7221775.1"/>
    <property type="molecule type" value="Genomic_DNA"/>
</dbReference>
<dbReference type="Proteomes" id="UP001430796">
    <property type="component" value="Unassembled WGS sequence"/>
</dbReference>
<keyword evidence="1" id="KW-0732">Signal</keyword>